<sequence>MDRLTTIRIFYALMIALAPLAHRPRQKNAADADDAGRDALPANAFPKWARASLPTLDSMSDVEAAVLAGASLAALHAVVTSGQREAPPFLGVLRARQALAAAAHCAPAARLREDDAALRDALLLAAPDAALSPAGRLHALFRLFGAPRFGGDHGDVECAGELLGLNGDMAEYAEIVCAHVAGAGEPLGRSVAAAQAIARRAGANGARAEAAELLALWGADLVLAKRLGWERPLALLALRVGGMRDATGRRLRPGDAAWPSAALRAYALAAADAHLAAVDLQRRASMLVAVLPKLRAKPAGRVVALLLADDGVTPAAAARATGMSDRAARRLFDRLVELGGARELTGRETFRIYGL</sequence>
<gene>
    <name evidence="1" type="ORF">SS37A_36160</name>
</gene>
<keyword evidence="1" id="KW-0614">Plasmid</keyword>
<dbReference type="EMBL" id="AP027143">
    <property type="protein sequence ID" value="BDV36086.1"/>
    <property type="molecule type" value="Genomic_DNA"/>
</dbReference>
<keyword evidence="2" id="KW-1185">Reference proteome</keyword>
<dbReference type="Pfam" id="PF07183">
    <property type="entry name" value="DUF1403"/>
    <property type="match status" value="1"/>
</dbReference>
<protein>
    <recommendedName>
        <fullName evidence="3">DUF1403 family protein</fullName>
    </recommendedName>
</protein>
<proteinExistence type="predicted"/>
<dbReference type="Proteomes" id="UP001317629">
    <property type="component" value="Plasmid pSS37A-Re-1"/>
</dbReference>
<geneLocation type="plasmid" evidence="1 2">
    <name>pSS37A-Re-1</name>
</geneLocation>
<evidence type="ECO:0008006" key="3">
    <source>
        <dbReference type="Google" id="ProtNLM"/>
    </source>
</evidence>
<dbReference type="InterPro" id="IPR009843">
    <property type="entry name" value="DUF1403"/>
</dbReference>
<evidence type="ECO:0000313" key="2">
    <source>
        <dbReference type="Proteomes" id="UP001317629"/>
    </source>
</evidence>
<evidence type="ECO:0000313" key="1">
    <source>
        <dbReference type="EMBL" id="BDV36086.1"/>
    </source>
</evidence>
<reference evidence="1 2" key="1">
    <citation type="journal article" date="2023" name="Int. J. Syst. Evol. Microbiol.">
        <title>Methylocystis iwaonis sp. nov., a type II methane-oxidizing bacterium from surface soil of a rice paddy field in Japan, and emended description of the genus Methylocystis (ex Whittenbury et al. 1970) Bowman et al. 1993.</title>
        <authorList>
            <person name="Kaise H."/>
            <person name="Sawadogo J.B."/>
            <person name="Alam M.S."/>
            <person name="Ueno C."/>
            <person name="Dianou D."/>
            <person name="Shinjo R."/>
            <person name="Asakawa S."/>
        </authorList>
    </citation>
    <scope>NUCLEOTIDE SEQUENCE [LARGE SCALE GENOMIC DNA]</scope>
    <source>
        <strain evidence="1 2">SS37A-Re</strain>
    </source>
</reference>
<accession>A0ABN6VM13</accession>
<dbReference type="RefSeq" id="WP_281932391.1">
    <property type="nucleotide sequence ID" value="NZ_AP027143.1"/>
</dbReference>
<name>A0ABN6VM13_9HYPH</name>
<organism evidence="1 2">
    <name type="scientific">Methylocystis iwaonis</name>
    <dbReference type="NCBI Taxonomy" id="2885079"/>
    <lineage>
        <taxon>Bacteria</taxon>
        <taxon>Pseudomonadati</taxon>
        <taxon>Pseudomonadota</taxon>
        <taxon>Alphaproteobacteria</taxon>
        <taxon>Hyphomicrobiales</taxon>
        <taxon>Methylocystaceae</taxon>
        <taxon>Methylocystis</taxon>
    </lineage>
</organism>